<protein>
    <submittedName>
        <fullName evidence="1">Uncharacterized protein</fullName>
    </submittedName>
</protein>
<organism evidence="1 2">
    <name type="scientific">Pisum sativum</name>
    <name type="common">Garden pea</name>
    <name type="synonym">Lathyrus oleraceus</name>
    <dbReference type="NCBI Taxonomy" id="3888"/>
    <lineage>
        <taxon>Eukaryota</taxon>
        <taxon>Viridiplantae</taxon>
        <taxon>Streptophyta</taxon>
        <taxon>Embryophyta</taxon>
        <taxon>Tracheophyta</taxon>
        <taxon>Spermatophyta</taxon>
        <taxon>Magnoliopsida</taxon>
        <taxon>eudicotyledons</taxon>
        <taxon>Gunneridae</taxon>
        <taxon>Pentapetalae</taxon>
        <taxon>rosids</taxon>
        <taxon>fabids</taxon>
        <taxon>Fabales</taxon>
        <taxon>Fabaceae</taxon>
        <taxon>Papilionoideae</taxon>
        <taxon>50 kb inversion clade</taxon>
        <taxon>NPAAA clade</taxon>
        <taxon>Hologalegina</taxon>
        <taxon>IRL clade</taxon>
        <taxon>Fabeae</taxon>
        <taxon>Lathyrus</taxon>
    </lineage>
</organism>
<dbReference type="Proteomes" id="UP001058974">
    <property type="component" value="Chromosome 1"/>
</dbReference>
<comment type="caution">
    <text evidence="1">The sequence shown here is derived from an EMBL/GenBank/DDBJ whole genome shotgun (WGS) entry which is preliminary data.</text>
</comment>
<dbReference type="PANTHER" id="PTHR10492">
    <property type="match status" value="1"/>
</dbReference>
<dbReference type="PANTHER" id="PTHR10492:SF95">
    <property type="entry name" value="HELITRON HELICASE-LIKE DOMAIN-CONTAINING PROTEIN"/>
    <property type="match status" value="1"/>
</dbReference>
<proteinExistence type="predicted"/>
<dbReference type="Gramene" id="Psat01G0404500-T1">
    <property type="protein sequence ID" value="KAI5446051.1"/>
    <property type="gene ID" value="KIW84_014045"/>
</dbReference>
<accession>A0A9D5BM41</accession>
<dbReference type="EMBL" id="JAMSHJ010000001">
    <property type="protein sequence ID" value="KAI5446051.1"/>
    <property type="molecule type" value="Genomic_DNA"/>
</dbReference>
<name>A0A9D5BM41_PEA</name>
<evidence type="ECO:0000313" key="2">
    <source>
        <dbReference type="Proteomes" id="UP001058974"/>
    </source>
</evidence>
<reference evidence="1 2" key="1">
    <citation type="journal article" date="2022" name="Nat. Genet.">
        <title>Improved pea reference genome and pan-genome highlight genomic features and evolutionary characteristics.</title>
        <authorList>
            <person name="Yang T."/>
            <person name="Liu R."/>
            <person name="Luo Y."/>
            <person name="Hu S."/>
            <person name="Wang D."/>
            <person name="Wang C."/>
            <person name="Pandey M.K."/>
            <person name="Ge S."/>
            <person name="Xu Q."/>
            <person name="Li N."/>
            <person name="Li G."/>
            <person name="Huang Y."/>
            <person name="Saxena R.K."/>
            <person name="Ji Y."/>
            <person name="Li M."/>
            <person name="Yan X."/>
            <person name="He Y."/>
            <person name="Liu Y."/>
            <person name="Wang X."/>
            <person name="Xiang C."/>
            <person name="Varshney R.K."/>
            <person name="Ding H."/>
            <person name="Gao S."/>
            <person name="Zong X."/>
        </authorList>
    </citation>
    <scope>NUCLEOTIDE SEQUENCE [LARGE SCALE GENOMIC DNA]</scope>
    <source>
        <strain evidence="1 2">cv. Zhongwan 6</strain>
    </source>
</reference>
<keyword evidence="2" id="KW-1185">Reference proteome</keyword>
<dbReference type="AlphaFoldDB" id="A0A9D5BM41"/>
<evidence type="ECO:0000313" key="1">
    <source>
        <dbReference type="EMBL" id="KAI5446051.1"/>
    </source>
</evidence>
<sequence>MHPQSKYPTPSDIDNIICVRIPDLEVYLTLYNLVKAHMIHGQYGLSRLTSPCMKNKKCSKYFPKKFTDDTIVDADGFPLYQRRTNTHVIHKTDIALDNMHVVPYNTRLLLKYQAYINMEWCNQSTSIKYLFKYIHKGYDRITATIVPSISKTLQDQEPIDDIKGYLDCRMENILEKPSVTESMFSSCLVANAKYEEACSLTYDELMIMFVYERRKRLWKPRKIGFTICRLIQVPPTTDNFFYLRMMLIVVKEPTSYEEICKVDDNQYDSFRDACFIMGSLKMTDNTLEISKRLVNEVQVIFFESFS</sequence>
<gene>
    <name evidence="1" type="ORF">KIW84_014045</name>
</gene>